<dbReference type="OrthoDB" id="9806149at2"/>
<reference evidence="5 6" key="1">
    <citation type="submission" date="2018-03" db="EMBL/GenBank/DDBJ databases">
        <authorList>
            <person name="Keele B.F."/>
        </authorList>
    </citation>
    <scope>NUCLEOTIDE SEQUENCE [LARGE SCALE GENOMIC DNA]</scope>
    <source>
        <strain evidence="5 6">CECT 8504</strain>
    </source>
</reference>
<keyword evidence="1" id="KW-0813">Transport</keyword>
<dbReference type="Proteomes" id="UP000244912">
    <property type="component" value="Unassembled WGS sequence"/>
</dbReference>
<evidence type="ECO:0000256" key="1">
    <source>
        <dbReference type="ARBA" id="ARBA00022448"/>
    </source>
</evidence>
<dbReference type="GO" id="GO:0005886">
    <property type="term" value="C:plasma membrane"/>
    <property type="evidence" value="ECO:0007669"/>
    <property type="project" value="TreeGrafter"/>
</dbReference>
<dbReference type="CDD" id="cd03219">
    <property type="entry name" value="ABC_Mj1267_LivG_branched"/>
    <property type="match status" value="1"/>
</dbReference>
<dbReference type="InterPro" id="IPR051120">
    <property type="entry name" value="ABC_AA/LPS_Transport"/>
</dbReference>
<keyword evidence="3 5" id="KW-0067">ATP-binding</keyword>
<dbReference type="Gene3D" id="3.40.50.300">
    <property type="entry name" value="P-loop containing nucleotide triphosphate hydrolases"/>
    <property type="match status" value="1"/>
</dbReference>
<feature type="domain" description="ABC transporter" evidence="4">
    <location>
        <begin position="6"/>
        <end position="248"/>
    </location>
</feature>
<gene>
    <name evidence="5" type="primary">rbsA_5</name>
    <name evidence="5" type="ORF">PAA8504_03651</name>
</gene>
<dbReference type="PROSITE" id="PS50893">
    <property type="entry name" value="ABC_TRANSPORTER_2"/>
    <property type="match status" value="1"/>
</dbReference>
<accession>A0A2R8C083</accession>
<dbReference type="EC" id="3.6.3.17" evidence="5"/>
<evidence type="ECO:0000256" key="3">
    <source>
        <dbReference type="ARBA" id="ARBA00022840"/>
    </source>
</evidence>
<name>A0A2R8C083_9RHOB</name>
<dbReference type="PANTHER" id="PTHR45772">
    <property type="entry name" value="CONSERVED COMPONENT OF ABC TRANSPORTER FOR NATURAL AMINO ACIDS-RELATED"/>
    <property type="match status" value="1"/>
</dbReference>
<dbReference type="RefSeq" id="WP_108895524.1">
    <property type="nucleotide sequence ID" value="NZ_ONZF01000011.1"/>
</dbReference>
<dbReference type="GO" id="GO:0005524">
    <property type="term" value="F:ATP binding"/>
    <property type="evidence" value="ECO:0007669"/>
    <property type="project" value="UniProtKB-KW"/>
</dbReference>
<dbReference type="EMBL" id="ONZF01000011">
    <property type="protein sequence ID" value="SPJ25800.1"/>
    <property type="molecule type" value="Genomic_DNA"/>
</dbReference>
<dbReference type="SMART" id="SM00382">
    <property type="entry name" value="AAA"/>
    <property type="match status" value="1"/>
</dbReference>
<keyword evidence="6" id="KW-1185">Reference proteome</keyword>
<keyword evidence="2" id="KW-0547">Nucleotide-binding</keyword>
<keyword evidence="5" id="KW-0378">Hydrolase</keyword>
<sequence>MSDPILVTENLEKRFGGVVAASEISLSLYPGETLAVIGSNGAGKTTFVNMVTGYLKPSSGTIRFRGRDITGSSPRKTAQAGIRRSFQISQIFPQLTVLENVMIAEIAAADGKGGLRRAALTDARMQTGRAVLDRFGLGQHSDTAVGTLPQGIKKQLDIAMAAINDPALILLDEPTSGVSSDEKIEMMERVIAPLKADDATLLFIEHDMDIVTRFAERTVAFYEGKILADGPTREVLSEDDVRKYVIGGVHA</sequence>
<evidence type="ECO:0000256" key="2">
    <source>
        <dbReference type="ARBA" id="ARBA00022741"/>
    </source>
</evidence>
<dbReference type="InterPro" id="IPR027417">
    <property type="entry name" value="P-loop_NTPase"/>
</dbReference>
<dbReference type="InterPro" id="IPR003593">
    <property type="entry name" value="AAA+_ATPase"/>
</dbReference>
<protein>
    <submittedName>
        <fullName evidence="5">Ribose import ATP-binding protein RbsA</fullName>
        <ecNumber evidence="5">3.6.3.17</ecNumber>
    </submittedName>
</protein>
<dbReference type="AlphaFoldDB" id="A0A2R8C083"/>
<dbReference type="SUPFAM" id="SSF52540">
    <property type="entry name" value="P-loop containing nucleoside triphosphate hydrolases"/>
    <property type="match status" value="1"/>
</dbReference>
<evidence type="ECO:0000259" key="4">
    <source>
        <dbReference type="PROSITE" id="PS50893"/>
    </source>
</evidence>
<dbReference type="Pfam" id="PF00005">
    <property type="entry name" value="ABC_tran"/>
    <property type="match status" value="1"/>
</dbReference>
<evidence type="ECO:0000313" key="6">
    <source>
        <dbReference type="Proteomes" id="UP000244912"/>
    </source>
</evidence>
<dbReference type="InterPro" id="IPR003439">
    <property type="entry name" value="ABC_transporter-like_ATP-bd"/>
</dbReference>
<evidence type="ECO:0000313" key="5">
    <source>
        <dbReference type="EMBL" id="SPJ25800.1"/>
    </source>
</evidence>
<proteinExistence type="predicted"/>
<organism evidence="5 6">
    <name type="scientific">Palleronia abyssalis</name>
    <dbReference type="NCBI Taxonomy" id="1501240"/>
    <lineage>
        <taxon>Bacteria</taxon>
        <taxon>Pseudomonadati</taxon>
        <taxon>Pseudomonadota</taxon>
        <taxon>Alphaproteobacteria</taxon>
        <taxon>Rhodobacterales</taxon>
        <taxon>Roseobacteraceae</taxon>
        <taxon>Palleronia</taxon>
    </lineage>
</organism>
<dbReference type="GO" id="GO:0016887">
    <property type="term" value="F:ATP hydrolysis activity"/>
    <property type="evidence" value="ECO:0007669"/>
    <property type="project" value="InterPro"/>
</dbReference>
<dbReference type="PANTHER" id="PTHR45772:SF3">
    <property type="entry name" value="ABC TRANSPORTER ATP-BINDING PROTEIN"/>
    <property type="match status" value="1"/>
</dbReference>